<accession>A0A1H7VQV4</accession>
<keyword evidence="3" id="KW-1185">Reference proteome</keyword>
<dbReference type="PROSITE" id="PS50902">
    <property type="entry name" value="FLAVODOXIN_LIKE"/>
    <property type="match status" value="1"/>
</dbReference>
<dbReference type="STRING" id="43775.SAMN04489760_104109"/>
<dbReference type="GO" id="GO:0010181">
    <property type="term" value="F:FMN binding"/>
    <property type="evidence" value="ECO:0007669"/>
    <property type="project" value="InterPro"/>
</dbReference>
<dbReference type="Pfam" id="PF00258">
    <property type="entry name" value="Flavodoxin_1"/>
    <property type="match status" value="1"/>
</dbReference>
<dbReference type="AlphaFoldDB" id="A0A1H7VQV4"/>
<name>A0A1H7VQV4_9BACT</name>
<dbReference type="PANTHER" id="PTHR43717:SF1">
    <property type="entry name" value="ANAEROBIC NITRIC OXIDE REDUCTASE FLAVORUBREDOXIN"/>
    <property type="match status" value="1"/>
</dbReference>
<dbReference type="SUPFAM" id="SSF52218">
    <property type="entry name" value="Flavoproteins"/>
    <property type="match status" value="1"/>
</dbReference>
<dbReference type="PANTHER" id="PTHR43717">
    <property type="entry name" value="ANAEROBIC NITRIC OXIDE REDUCTASE FLAVORUBREDOXIN"/>
    <property type="match status" value="1"/>
</dbReference>
<dbReference type="Gene3D" id="3.40.50.360">
    <property type="match status" value="1"/>
</dbReference>
<evidence type="ECO:0000259" key="1">
    <source>
        <dbReference type="PROSITE" id="PS50902"/>
    </source>
</evidence>
<organism evidence="2 3">
    <name type="scientific">Syntrophus gentianae</name>
    <dbReference type="NCBI Taxonomy" id="43775"/>
    <lineage>
        <taxon>Bacteria</taxon>
        <taxon>Pseudomonadati</taxon>
        <taxon>Thermodesulfobacteriota</taxon>
        <taxon>Syntrophia</taxon>
        <taxon>Syntrophales</taxon>
        <taxon>Syntrophaceae</taxon>
        <taxon>Syntrophus</taxon>
    </lineage>
</organism>
<feature type="domain" description="Flavodoxin-like" evidence="1">
    <location>
        <begin position="6"/>
        <end position="142"/>
    </location>
</feature>
<gene>
    <name evidence="2" type="ORF">SAMN04489760_104109</name>
</gene>
<evidence type="ECO:0000313" key="2">
    <source>
        <dbReference type="EMBL" id="SEM11197.1"/>
    </source>
</evidence>
<proteinExistence type="predicted"/>
<reference evidence="2 3" key="1">
    <citation type="submission" date="2016-10" db="EMBL/GenBank/DDBJ databases">
        <authorList>
            <person name="de Groot N.N."/>
        </authorList>
    </citation>
    <scope>NUCLEOTIDE SEQUENCE [LARGE SCALE GENOMIC DNA]</scope>
    <source>
        <strain evidence="2 3">DSM 8423</strain>
    </source>
</reference>
<dbReference type="InterPro" id="IPR029039">
    <property type="entry name" value="Flavoprotein-like_sf"/>
</dbReference>
<sequence>MIMARALVVYDTLKGATRAIGELIAKGLMDNGVEADVKKAVEIVKESDLAGYDAYIFGSATYHGEMMSSMKRVLFLAEKVRLNGKAGGAFGAYGWSGEAPRRIFDTMYHILGMRMVIEPLPLKSPSEPEAVKRAEEYGRVIAEKLTALP</sequence>
<dbReference type="Proteomes" id="UP000198744">
    <property type="component" value="Unassembled WGS sequence"/>
</dbReference>
<dbReference type="InterPro" id="IPR008254">
    <property type="entry name" value="Flavodoxin/NO_synth"/>
</dbReference>
<evidence type="ECO:0000313" key="3">
    <source>
        <dbReference type="Proteomes" id="UP000198744"/>
    </source>
</evidence>
<protein>
    <submittedName>
        <fullName evidence="2">Flavodoxin domain-containing protein</fullName>
    </submittedName>
</protein>
<dbReference type="EMBL" id="FOBS01000004">
    <property type="protein sequence ID" value="SEM11197.1"/>
    <property type="molecule type" value="Genomic_DNA"/>
</dbReference>